<evidence type="ECO:0000313" key="2">
    <source>
        <dbReference type="EMBL" id="SVD51979.1"/>
    </source>
</evidence>
<evidence type="ECO:0000256" key="1">
    <source>
        <dbReference type="SAM" id="Phobius"/>
    </source>
</evidence>
<proteinExistence type="predicted"/>
<gene>
    <name evidence="2" type="ORF">METZ01_LOCUS404833</name>
</gene>
<organism evidence="2">
    <name type="scientific">marine metagenome</name>
    <dbReference type="NCBI Taxonomy" id="408172"/>
    <lineage>
        <taxon>unclassified sequences</taxon>
        <taxon>metagenomes</taxon>
        <taxon>ecological metagenomes</taxon>
    </lineage>
</organism>
<protein>
    <submittedName>
        <fullName evidence="2">Uncharacterized protein</fullName>
    </submittedName>
</protein>
<feature type="transmembrane region" description="Helical" evidence="1">
    <location>
        <begin position="20"/>
        <end position="50"/>
    </location>
</feature>
<keyword evidence="1" id="KW-0812">Transmembrane</keyword>
<accession>A0A382VZS1</accession>
<name>A0A382VZS1_9ZZZZ</name>
<dbReference type="EMBL" id="UINC01155873">
    <property type="protein sequence ID" value="SVD51979.1"/>
    <property type="molecule type" value="Genomic_DNA"/>
</dbReference>
<keyword evidence="1" id="KW-1133">Transmembrane helix</keyword>
<reference evidence="2" key="1">
    <citation type="submission" date="2018-05" db="EMBL/GenBank/DDBJ databases">
        <authorList>
            <person name="Lanie J.A."/>
            <person name="Ng W.-L."/>
            <person name="Kazmierczak K.M."/>
            <person name="Andrzejewski T.M."/>
            <person name="Davidsen T.M."/>
            <person name="Wayne K.J."/>
            <person name="Tettelin H."/>
            <person name="Glass J.I."/>
            <person name="Rusch D."/>
            <person name="Podicherti R."/>
            <person name="Tsui H.-C.T."/>
            <person name="Winkler M.E."/>
        </authorList>
    </citation>
    <scope>NUCLEOTIDE SEQUENCE</scope>
</reference>
<dbReference type="AlphaFoldDB" id="A0A382VZS1"/>
<sequence>MNWFKKQMLLNPASPKLRKIGLAVMAICAVLMIAIGQYLAALIWGSFLLVDYLQHRTKK</sequence>
<keyword evidence="1" id="KW-0472">Membrane</keyword>